<sequence length="104" mass="11933">MIYCLKIRSSVNVQDFDTLFEASICIDEFHLHSGKYIQGDQEKLYVFKKLWLKSGGVYYEAFISLLEMRDVKSYLNGSDYSDVGCNLPKDAVSLRPTTKSIFIS</sequence>
<reference evidence="1 2" key="1">
    <citation type="submission" date="2017-02" db="EMBL/GenBank/DDBJ databases">
        <title>Complete genome sequence of the drought resistance-promoting endophyte Pantoea alhagi LTYR-11Z.</title>
        <authorList>
            <person name="Zhang L."/>
        </authorList>
    </citation>
    <scope>NUCLEOTIDE SEQUENCE [LARGE SCALE GENOMIC DNA]</scope>
    <source>
        <strain evidence="1 2">LTYR-11Z</strain>
    </source>
</reference>
<evidence type="ECO:0000313" key="2">
    <source>
        <dbReference type="Proteomes" id="UP000192900"/>
    </source>
</evidence>
<organism evidence="1 2">
    <name type="scientific">Pantoea alhagi</name>
    <dbReference type="NCBI Taxonomy" id="1891675"/>
    <lineage>
        <taxon>Bacteria</taxon>
        <taxon>Pseudomonadati</taxon>
        <taxon>Pseudomonadota</taxon>
        <taxon>Gammaproteobacteria</taxon>
        <taxon>Enterobacterales</taxon>
        <taxon>Erwiniaceae</taxon>
        <taxon>Pantoea</taxon>
    </lineage>
</organism>
<gene>
    <name evidence="1" type="ORF">B1H58_19310</name>
</gene>
<accession>A0A1W6BA82</accession>
<protein>
    <submittedName>
        <fullName evidence="1">Uncharacterized protein</fullName>
    </submittedName>
</protein>
<dbReference type="Proteomes" id="UP000192900">
    <property type="component" value="Chromosome"/>
</dbReference>
<dbReference type="AlphaFoldDB" id="A0A1W6BA82"/>
<proteinExistence type="predicted"/>
<evidence type="ECO:0000313" key="1">
    <source>
        <dbReference type="EMBL" id="ARJ43984.1"/>
    </source>
</evidence>
<dbReference type="KEGG" id="palh:B1H58_19310"/>
<keyword evidence="2" id="KW-1185">Reference proteome</keyword>
<dbReference type="EMBL" id="CP019706">
    <property type="protein sequence ID" value="ARJ43984.1"/>
    <property type="molecule type" value="Genomic_DNA"/>
</dbReference>
<name>A0A1W6BA82_9GAMM</name>